<reference evidence="3" key="1">
    <citation type="submission" date="2017-02" db="UniProtKB">
        <authorList>
            <consortium name="WormBaseParasite"/>
        </authorList>
    </citation>
    <scope>IDENTIFICATION</scope>
</reference>
<organism evidence="3">
    <name type="scientific">Angiostrongylus costaricensis</name>
    <name type="common">Nematode worm</name>
    <dbReference type="NCBI Taxonomy" id="334426"/>
    <lineage>
        <taxon>Eukaryota</taxon>
        <taxon>Metazoa</taxon>
        <taxon>Ecdysozoa</taxon>
        <taxon>Nematoda</taxon>
        <taxon>Chromadorea</taxon>
        <taxon>Rhabditida</taxon>
        <taxon>Rhabditina</taxon>
        <taxon>Rhabditomorpha</taxon>
        <taxon>Strongyloidea</taxon>
        <taxon>Metastrongylidae</taxon>
        <taxon>Angiostrongylus</taxon>
    </lineage>
</organism>
<reference evidence="1 2" key="2">
    <citation type="submission" date="2018-11" db="EMBL/GenBank/DDBJ databases">
        <authorList>
            <consortium name="Pathogen Informatics"/>
        </authorList>
    </citation>
    <scope>NUCLEOTIDE SEQUENCE [LARGE SCALE GENOMIC DNA]</scope>
    <source>
        <strain evidence="1 2">Costa Rica</strain>
    </source>
</reference>
<dbReference type="OrthoDB" id="5785512at2759"/>
<accession>A0A0R3PBM1</accession>
<evidence type="ECO:0000313" key="2">
    <source>
        <dbReference type="Proteomes" id="UP000267027"/>
    </source>
</evidence>
<dbReference type="EMBL" id="UYYA01000145">
    <property type="protein sequence ID" value="VDM52691.1"/>
    <property type="molecule type" value="Genomic_DNA"/>
</dbReference>
<dbReference type="PANTHER" id="PTHR35572:SF7">
    <property type="entry name" value="PROTEIN CBG04538"/>
    <property type="match status" value="1"/>
</dbReference>
<dbReference type="Proteomes" id="UP000267027">
    <property type="component" value="Unassembled WGS sequence"/>
</dbReference>
<dbReference type="WBParaSite" id="ACOC_0000110501-mRNA-1">
    <property type="protein sequence ID" value="ACOC_0000110501-mRNA-1"/>
    <property type="gene ID" value="ACOC_0000110501"/>
</dbReference>
<dbReference type="InterPro" id="IPR040282">
    <property type="entry name" value="Mig-18-like"/>
</dbReference>
<gene>
    <name evidence="1" type="ORF">ACOC_LOCUS1106</name>
</gene>
<dbReference type="OMA" id="DQFKFRT"/>
<dbReference type="AlphaFoldDB" id="A0A0R3PBM1"/>
<evidence type="ECO:0000313" key="1">
    <source>
        <dbReference type="EMBL" id="VDM52691.1"/>
    </source>
</evidence>
<proteinExistence type="predicted"/>
<evidence type="ECO:0000313" key="3">
    <source>
        <dbReference type="WBParaSite" id="ACOC_0000110501-mRNA-1"/>
    </source>
</evidence>
<sequence length="219" mass="24141">IDGEVFKVRCIIEPKGEWRLSVVECVSPNGIAVPIVPMCDERIVDGRIYQCKKHVNGSVDFLQRDDTKIPCDGHPYGSLWKEDSLQFGCGKGGMKDFMGCITSSGMFIPSGEVKWVDGVQIECMRHANGTIMMNVLDRLTRTTCKDNRGKERNEGNLLVTLATVLIIAPVQELVWKTGTTWNKELLQYRCGKGGVIELMGCITTSGQLIPIGTVKSVSS</sequence>
<keyword evidence="2" id="KW-1185">Reference proteome</keyword>
<protein>
    <submittedName>
        <fullName evidence="3">Sushi domain-containing protein</fullName>
    </submittedName>
</protein>
<dbReference type="PANTHER" id="PTHR35572">
    <property type="entry name" value="PROTEIN CBG04538-RELATED"/>
    <property type="match status" value="1"/>
</dbReference>
<name>A0A0R3PBM1_ANGCS</name>